<evidence type="ECO:0000256" key="5">
    <source>
        <dbReference type="ARBA" id="ARBA00023054"/>
    </source>
</evidence>
<dbReference type="Proteomes" id="UP000053766">
    <property type="component" value="Unassembled WGS sequence"/>
</dbReference>
<feature type="region of interest" description="Disordered" evidence="7">
    <location>
        <begin position="412"/>
        <end position="431"/>
    </location>
</feature>
<dbReference type="GO" id="GO:0007018">
    <property type="term" value="P:microtubule-based movement"/>
    <property type="evidence" value="ECO:0007669"/>
    <property type="project" value="InterPro"/>
</dbReference>
<protein>
    <submittedName>
        <fullName evidence="8">Uncharacterized protein</fullName>
    </submittedName>
</protein>
<gene>
    <name evidence="8" type="ORF">DICVIV_13851</name>
</gene>
<dbReference type="EMBL" id="KN717550">
    <property type="protein sequence ID" value="KJH40208.1"/>
    <property type="molecule type" value="Genomic_DNA"/>
</dbReference>
<accession>A0A0D8X6T0</accession>
<dbReference type="GO" id="GO:0051231">
    <property type="term" value="P:spindle elongation"/>
    <property type="evidence" value="ECO:0007669"/>
    <property type="project" value="TreeGrafter"/>
</dbReference>
<sequence length="571" mass="66903">MASLQQRTDALLAEKSKLELELKKVSVNNRLAEERRRKLLDMEKQLSQMKRQMTDLKRIEKQKLRSEEMQKQMRAEIDSLKQAKVRMMRQQREEAEKYRQWKLKHDRELMQIKQKELKRGIEAAREKRTHEQQMLICKQRLEEAKKVNKRLLSQMEKSAAVARDKQNEKTFEQAKHIIEAELALIGSSYEAEQMCHSLKNQRKQLSRKRSYLLKERDRYVNINEPLSKRRSTEDGARLSIEDDANLQRINEDLERIDQQQVLFSDELNQLQRGCGSIDFDSRAESLCNNVLTVASARVYLKALLEQATNERKVNVDKELELEQTRRKIKDLEDSIRREKKERDEESRVLHESNRKLLSEYEKHKSQVDMQLLNLVALISTTKPIDKDAVEELKRFYSNLESMSEIRKQLETAGSLRPKSSKAFMRSRSSSCMEKIDPKMLTTEEERRTRASRARIQRFGNVKNPIQEVEVESDDDYSIADVSYRPQSPKRKPRIVTDLSPILDLTKQSVSVDDGNISSRNRRLSMQLHQPPLSVVDGMEKENTLWNQTFVMNNKSAASSDGCVNAEVVSYF</sequence>
<feature type="compositionally biased region" description="Low complexity" evidence="7">
    <location>
        <begin position="420"/>
        <end position="430"/>
    </location>
</feature>
<keyword evidence="4" id="KW-0067">ATP-binding</keyword>
<dbReference type="GO" id="GO:0007052">
    <property type="term" value="P:mitotic spindle organization"/>
    <property type="evidence" value="ECO:0007669"/>
    <property type="project" value="TreeGrafter"/>
</dbReference>
<dbReference type="GO" id="GO:0005524">
    <property type="term" value="F:ATP binding"/>
    <property type="evidence" value="ECO:0007669"/>
    <property type="project" value="UniProtKB-KW"/>
</dbReference>
<keyword evidence="3" id="KW-0547">Nucleotide-binding</keyword>
<dbReference type="Pfam" id="PF25764">
    <property type="entry name" value="KIF21A_4th"/>
    <property type="match status" value="1"/>
</dbReference>
<dbReference type="PANTHER" id="PTHR47969">
    <property type="entry name" value="CHROMOSOME-ASSOCIATED KINESIN KIF4A-RELATED"/>
    <property type="match status" value="1"/>
</dbReference>
<evidence type="ECO:0000256" key="2">
    <source>
        <dbReference type="ARBA" id="ARBA00022490"/>
    </source>
</evidence>
<evidence type="ECO:0000256" key="3">
    <source>
        <dbReference type="ARBA" id="ARBA00022741"/>
    </source>
</evidence>
<dbReference type="GO" id="GO:0005737">
    <property type="term" value="C:cytoplasm"/>
    <property type="evidence" value="ECO:0007669"/>
    <property type="project" value="UniProtKB-SubCell"/>
</dbReference>
<evidence type="ECO:0000313" key="8">
    <source>
        <dbReference type="EMBL" id="KJH40208.1"/>
    </source>
</evidence>
<evidence type="ECO:0000256" key="6">
    <source>
        <dbReference type="SAM" id="Coils"/>
    </source>
</evidence>
<evidence type="ECO:0000313" key="9">
    <source>
        <dbReference type="Proteomes" id="UP000053766"/>
    </source>
</evidence>
<dbReference type="InterPro" id="IPR027640">
    <property type="entry name" value="Kinesin-like_fam"/>
</dbReference>
<feature type="coiled-coil region" evidence="6">
    <location>
        <begin position="1"/>
        <end position="158"/>
    </location>
</feature>
<comment type="subcellular location">
    <subcellularLocation>
        <location evidence="1">Cytoplasm</location>
    </subcellularLocation>
</comment>
<feature type="coiled-coil region" evidence="6">
    <location>
        <begin position="314"/>
        <end position="355"/>
    </location>
</feature>
<reference evidence="8 9" key="1">
    <citation type="submission" date="2013-11" db="EMBL/GenBank/DDBJ databases">
        <title>Draft genome of the bovine lungworm Dictyocaulus viviparus.</title>
        <authorList>
            <person name="Mitreva M."/>
        </authorList>
    </citation>
    <scope>NUCLEOTIDE SEQUENCE [LARGE SCALE GENOMIC DNA]</scope>
    <source>
        <strain evidence="8 9">HannoverDv2000</strain>
    </source>
</reference>
<evidence type="ECO:0000256" key="7">
    <source>
        <dbReference type="SAM" id="MobiDB-lite"/>
    </source>
</evidence>
<reference evidence="9" key="2">
    <citation type="journal article" date="2016" name="Sci. Rep.">
        <title>Dictyocaulus viviparus genome, variome and transcriptome elucidate lungworm biology and support future intervention.</title>
        <authorList>
            <person name="McNulty S.N."/>
            <person name="Strube C."/>
            <person name="Rosa B.A."/>
            <person name="Martin J.C."/>
            <person name="Tyagi R."/>
            <person name="Choi Y.J."/>
            <person name="Wang Q."/>
            <person name="Hallsworth Pepin K."/>
            <person name="Zhang X."/>
            <person name="Ozersky P."/>
            <person name="Wilson R.K."/>
            <person name="Sternberg P.W."/>
            <person name="Gasser R.B."/>
            <person name="Mitreva M."/>
        </authorList>
    </citation>
    <scope>NUCLEOTIDE SEQUENCE [LARGE SCALE GENOMIC DNA]</scope>
    <source>
        <strain evidence="9">HannoverDv2000</strain>
    </source>
</reference>
<dbReference type="GO" id="GO:0003777">
    <property type="term" value="F:microtubule motor activity"/>
    <property type="evidence" value="ECO:0007669"/>
    <property type="project" value="InterPro"/>
</dbReference>
<dbReference type="AlphaFoldDB" id="A0A0D8X6T0"/>
<proteinExistence type="predicted"/>
<dbReference type="STRING" id="29172.A0A0D8X6T0"/>
<evidence type="ECO:0000256" key="4">
    <source>
        <dbReference type="ARBA" id="ARBA00022840"/>
    </source>
</evidence>
<keyword evidence="2" id="KW-0963">Cytoplasm</keyword>
<dbReference type="PANTHER" id="PTHR47969:SF15">
    <property type="entry name" value="CHROMOSOME-ASSOCIATED KINESIN KIF4A-RELATED"/>
    <property type="match status" value="1"/>
</dbReference>
<organism evidence="8 9">
    <name type="scientific">Dictyocaulus viviparus</name>
    <name type="common">Bovine lungworm</name>
    <dbReference type="NCBI Taxonomy" id="29172"/>
    <lineage>
        <taxon>Eukaryota</taxon>
        <taxon>Metazoa</taxon>
        <taxon>Ecdysozoa</taxon>
        <taxon>Nematoda</taxon>
        <taxon>Chromadorea</taxon>
        <taxon>Rhabditida</taxon>
        <taxon>Rhabditina</taxon>
        <taxon>Rhabditomorpha</taxon>
        <taxon>Strongyloidea</taxon>
        <taxon>Metastrongylidae</taxon>
        <taxon>Dictyocaulus</taxon>
    </lineage>
</organism>
<keyword evidence="9" id="KW-1185">Reference proteome</keyword>
<evidence type="ECO:0000256" key="1">
    <source>
        <dbReference type="ARBA" id="ARBA00004496"/>
    </source>
</evidence>
<name>A0A0D8X6T0_DICVI</name>
<keyword evidence="5 6" id="KW-0175">Coiled coil</keyword>
<dbReference type="GO" id="GO:0005875">
    <property type="term" value="C:microtubule associated complex"/>
    <property type="evidence" value="ECO:0007669"/>
    <property type="project" value="TreeGrafter"/>
</dbReference>
<dbReference type="OrthoDB" id="5870151at2759"/>